<feature type="region of interest" description="Disordered" evidence="1">
    <location>
        <begin position="374"/>
        <end position="396"/>
    </location>
</feature>
<dbReference type="AlphaFoldDB" id="A0A8K0GLP3"/>
<comment type="caution">
    <text evidence="2">The sequence shown here is derived from an EMBL/GenBank/DDBJ whole genome shotgun (WGS) entry which is preliminary data.</text>
</comment>
<evidence type="ECO:0000313" key="2">
    <source>
        <dbReference type="EMBL" id="KAF3433842.1"/>
    </source>
</evidence>
<accession>A0A8K0GLP3</accession>
<evidence type="ECO:0000256" key="1">
    <source>
        <dbReference type="SAM" id="MobiDB-lite"/>
    </source>
</evidence>
<feature type="compositionally biased region" description="Low complexity" evidence="1">
    <location>
        <begin position="379"/>
        <end position="396"/>
    </location>
</feature>
<sequence>MASSSSSSSNPPPPSSFFFTTTLDTVPVSQVEFNSFHNIDRELFTRLVFSLGRDPAESAQVMALWLWLEEEFKEYHMVYKALLNLSDTLLNAMADESVMALTCVESDRFSFSFDMIVPDIPLLQSMTKTRVALRFFYENRIRIIRGITKISNQVCARAFRDILVQFQAKRAEEHGLGSSGFYYDPSYHASSNSYVHGVMQFWGPHHVLNEGESSSTSHAGYSKSSGAFDPYYFGVQRQRQIVIKEISDVHLSNLKLNESHQQGGDGGDHNHEEVKDIDRDHKVVPVDDRTIFLTFSKGYPISESEIIEFITRKFGDVIEYIYMQEVSPEDQPLYARLVLRSVTDIVVVLSGKTKAKFSINGKHVWARKFVSKHVKSPKKLSPSVSQPGSPSSATHS</sequence>
<name>A0A8K0GLP3_9ROSA</name>
<proteinExistence type="predicted"/>
<feature type="compositionally biased region" description="Basic and acidic residues" evidence="1">
    <location>
        <begin position="266"/>
        <end position="278"/>
    </location>
</feature>
<dbReference type="PANTHER" id="PTHR33527">
    <property type="entry name" value="OS07G0274300 PROTEIN"/>
    <property type="match status" value="1"/>
</dbReference>
<protein>
    <submittedName>
        <fullName evidence="2">Uncharacterized protein</fullName>
    </submittedName>
</protein>
<reference evidence="2" key="1">
    <citation type="submission" date="2020-03" db="EMBL/GenBank/DDBJ databases">
        <title>A high-quality chromosome-level genome assembly of a woody plant with both climbing and erect habits, Rhamnella rubrinervis.</title>
        <authorList>
            <person name="Lu Z."/>
            <person name="Yang Y."/>
            <person name="Zhu X."/>
            <person name="Sun Y."/>
        </authorList>
    </citation>
    <scope>NUCLEOTIDE SEQUENCE</scope>
    <source>
        <strain evidence="2">BYM</strain>
        <tissue evidence="2">Leaf</tissue>
    </source>
</reference>
<dbReference type="PANTHER" id="PTHR33527:SF28">
    <property type="entry name" value="GB|AAD43168.1"/>
    <property type="match status" value="1"/>
</dbReference>
<feature type="region of interest" description="Disordered" evidence="1">
    <location>
        <begin position="257"/>
        <end position="278"/>
    </location>
</feature>
<organism evidence="2 3">
    <name type="scientific">Rhamnella rubrinervis</name>
    <dbReference type="NCBI Taxonomy" id="2594499"/>
    <lineage>
        <taxon>Eukaryota</taxon>
        <taxon>Viridiplantae</taxon>
        <taxon>Streptophyta</taxon>
        <taxon>Embryophyta</taxon>
        <taxon>Tracheophyta</taxon>
        <taxon>Spermatophyta</taxon>
        <taxon>Magnoliopsida</taxon>
        <taxon>eudicotyledons</taxon>
        <taxon>Gunneridae</taxon>
        <taxon>Pentapetalae</taxon>
        <taxon>rosids</taxon>
        <taxon>fabids</taxon>
        <taxon>Rosales</taxon>
        <taxon>Rhamnaceae</taxon>
        <taxon>rhamnoid group</taxon>
        <taxon>Rhamneae</taxon>
        <taxon>Rhamnella</taxon>
    </lineage>
</organism>
<gene>
    <name evidence="2" type="ORF">FNV43_RR24945</name>
</gene>
<keyword evidence="3" id="KW-1185">Reference proteome</keyword>
<evidence type="ECO:0000313" key="3">
    <source>
        <dbReference type="Proteomes" id="UP000796880"/>
    </source>
</evidence>
<dbReference type="EMBL" id="VOIH02000011">
    <property type="protein sequence ID" value="KAF3433842.1"/>
    <property type="molecule type" value="Genomic_DNA"/>
</dbReference>
<dbReference type="OrthoDB" id="1882251at2759"/>
<dbReference type="Proteomes" id="UP000796880">
    <property type="component" value="Unassembled WGS sequence"/>
</dbReference>